<dbReference type="InterPro" id="IPR015940">
    <property type="entry name" value="UBA"/>
</dbReference>
<dbReference type="GO" id="GO:0008270">
    <property type="term" value="F:zinc ion binding"/>
    <property type="evidence" value="ECO:0007669"/>
    <property type="project" value="UniProtKB-KW"/>
</dbReference>
<dbReference type="InterPro" id="IPR037278">
    <property type="entry name" value="ARFGAP/RecO"/>
</dbReference>
<feature type="region of interest" description="Disordered" evidence="2">
    <location>
        <begin position="289"/>
        <end position="315"/>
    </location>
</feature>
<keyword evidence="6" id="KW-1185">Reference proteome</keyword>
<feature type="compositionally biased region" description="Polar residues" evidence="2">
    <location>
        <begin position="633"/>
        <end position="660"/>
    </location>
</feature>
<dbReference type="Proteomes" id="UP000799441">
    <property type="component" value="Unassembled WGS sequence"/>
</dbReference>
<feature type="compositionally biased region" description="Polar residues" evidence="2">
    <location>
        <begin position="171"/>
        <end position="197"/>
    </location>
</feature>
<dbReference type="Gene3D" id="1.10.220.150">
    <property type="entry name" value="Arf GTPase activating protein"/>
    <property type="match status" value="1"/>
</dbReference>
<dbReference type="SMART" id="SM00165">
    <property type="entry name" value="UBA"/>
    <property type="match status" value="1"/>
</dbReference>
<proteinExistence type="predicted"/>
<feature type="compositionally biased region" description="Low complexity" evidence="2">
    <location>
        <begin position="532"/>
        <end position="566"/>
    </location>
</feature>
<feature type="compositionally biased region" description="Polar residues" evidence="2">
    <location>
        <begin position="401"/>
        <end position="462"/>
    </location>
</feature>
<dbReference type="EMBL" id="MU003767">
    <property type="protein sequence ID" value="KAF2725426.1"/>
    <property type="molecule type" value="Genomic_DNA"/>
</dbReference>
<dbReference type="FunFam" id="1.10.220.150:FF:000026">
    <property type="entry name" value="GTPase activating protein for Arf, putative"/>
    <property type="match status" value="1"/>
</dbReference>
<feature type="region of interest" description="Disordered" evidence="2">
    <location>
        <begin position="633"/>
        <end position="676"/>
    </location>
</feature>
<evidence type="ECO:0000256" key="2">
    <source>
        <dbReference type="SAM" id="MobiDB-lite"/>
    </source>
</evidence>
<dbReference type="InterPro" id="IPR009060">
    <property type="entry name" value="UBA-like_sf"/>
</dbReference>
<evidence type="ECO:0000259" key="4">
    <source>
        <dbReference type="PROSITE" id="PS50115"/>
    </source>
</evidence>
<dbReference type="PROSITE" id="PS50030">
    <property type="entry name" value="UBA"/>
    <property type="match status" value="1"/>
</dbReference>
<protein>
    <submittedName>
        <fullName evidence="5">ArfGap-domain-containing protein</fullName>
    </submittedName>
</protein>
<dbReference type="InterPro" id="IPR038508">
    <property type="entry name" value="ArfGAP_dom_sf"/>
</dbReference>
<dbReference type="PRINTS" id="PR00405">
    <property type="entry name" value="REVINTRACTNG"/>
</dbReference>
<sequence length="676" mass="74203">MASVISKRQQARNERALQDLIRTVPGNDTCADCAAKNPGWASWNLGIFLCMRCAALHRRLGTHISKVKSLSMDSWSPEQVDNMRKMGNNVSNRTYNPSNVQADMPVDMDEVEAAIERFIRKKYEQRALVPGGAGRSVSQRHNTGSTSTGSFNEEPPPLPPKPGKKFGFSLRSASSTFTRPKNTHFTPPLSPTFSGSDKSQEAPSPPNKSKPTQFFGMRITSIGNNFDQKLNTLKDMGFPDHRKNTEVLKSTNGNLDRAIETLIRLGEGQSSGPTSTAVGARALTPSSIASGGNGITIEKSRQPEKKVSSSPWDLLDQPQRSATLPAVQPAAVPPRAQTTSPTAMTNSWNPFLNQQQQQPLETSFASMQLSHTGPAQVQAQPSAQPMLQQNNPFTMPPSNPWQTTASFHQPQQDMYSQQPTPLAPQSTGNPFLRTSRSMTFQPTNPWMAQSQSLPVSPAASQPPTNPFGMNFTQQQAQPNAFYQPATASPAPVYGQQADFFSAPQPAQQQPPQNQQSWFDNSQTMQQQSQPWAHASQNQSQQQAWTQQASAQLQQPQQMTRNVNQQQYQQQYQPVRYDNSSILSLYNMPQLAPSRPLQTLPEDGSMPAAAPESTSFGKRSATMPVLQQPGSLNPFMQQTGNTGSRHVSNESVDFQSFNGNGRHSPDAFAGLSSRYMG</sequence>
<feature type="compositionally biased region" description="Polar residues" evidence="2">
    <location>
        <begin position="517"/>
        <end position="530"/>
    </location>
</feature>
<feature type="region of interest" description="Disordered" evidence="2">
    <location>
        <begin position="502"/>
        <end position="566"/>
    </location>
</feature>
<evidence type="ECO:0000313" key="5">
    <source>
        <dbReference type="EMBL" id="KAF2725426.1"/>
    </source>
</evidence>
<gene>
    <name evidence="5" type="ORF">K431DRAFT_280785</name>
</gene>
<dbReference type="InterPro" id="IPR001164">
    <property type="entry name" value="ArfGAP_dom"/>
</dbReference>
<organism evidence="5 6">
    <name type="scientific">Polychaeton citri CBS 116435</name>
    <dbReference type="NCBI Taxonomy" id="1314669"/>
    <lineage>
        <taxon>Eukaryota</taxon>
        <taxon>Fungi</taxon>
        <taxon>Dikarya</taxon>
        <taxon>Ascomycota</taxon>
        <taxon>Pezizomycotina</taxon>
        <taxon>Dothideomycetes</taxon>
        <taxon>Dothideomycetidae</taxon>
        <taxon>Capnodiales</taxon>
        <taxon>Capnodiaceae</taxon>
        <taxon>Polychaeton</taxon>
    </lineage>
</organism>
<keyword evidence="1" id="KW-0862">Zinc</keyword>
<dbReference type="GO" id="GO:0005096">
    <property type="term" value="F:GTPase activator activity"/>
    <property type="evidence" value="ECO:0007669"/>
    <property type="project" value="InterPro"/>
</dbReference>
<dbReference type="SMART" id="SM00105">
    <property type="entry name" value="ArfGap"/>
    <property type="match status" value="1"/>
</dbReference>
<name>A0A9P4QIC9_9PEZI</name>
<keyword evidence="1" id="KW-0863">Zinc-finger</keyword>
<dbReference type="PROSITE" id="PS50115">
    <property type="entry name" value="ARFGAP"/>
    <property type="match status" value="1"/>
</dbReference>
<feature type="region of interest" description="Disordered" evidence="2">
    <location>
        <begin position="401"/>
        <end position="471"/>
    </location>
</feature>
<dbReference type="PANTHER" id="PTHR45705">
    <property type="entry name" value="FI20236P1"/>
    <property type="match status" value="1"/>
</dbReference>
<dbReference type="PANTHER" id="PTHR45705:SF7">
    <property type="entry name" value="ACTIVATING PROTEIN FOR ARF, PUTATIVE (AFU_ORTHOLOGUE AFUA_4G09120)-RELATED"/>
    <property type="match status" value="1"/>
</dbReference>
<dbReference type="SUPFAM" id="SSF46934">
    <property type="entry name" value="UBA-like"/>
    <property type="match status" value="1"/>
</dbReference>
<keyword evidence="1" id="KW-0479">Metal-binding</keyword>
<dbReference type="GO" id="GO:0005737">
    <property type="term" value="C:cytoplasm"/>
    <property type="evidence" value="ECO:0007669"/>
    <property type="project" value="TreeGrafter"/>
</dbReference>
<dbReference type="Pfam" id="PF01412">
    <property type="entry name" value="ArfGap"/>
    <property type="match status" value="1"/>
</dbReference>
<feature type="compositionally biased region" description="Low complexity" evidence="2">
    <location>
        <begin position="502"/>
        <end position="516"/>
    </location>
</feature>
<accession>A0A9P4QIC9</accession>
<feature type="domain" description="UBA" evidence="3">
    <location>
        <begin position="225"/>
        <end position="265"/>
    </location>
</feature>
<feature type="domain" description="Arf-GAP" evidence="4">
    <location>
        <begin position="15"/>
        <end position="129"/>
    </location>
</feature>
<dbReference type="CDD" id="cd08204">
    <property type="entry name" value="ArfGap"/>
    <property type="match status" value="1"/>
</dbReference>
<dbReference type="OrthoDB" id="10266696at2759"/>
<comment type="caution">
    <text evidence="5">The sequence shown here is derived from an EMBL/GenBank/DDBJ whole genome shotgun (WGS) entry which is preliminary data.</text>
</comment>
<dbReference type="InterPro" id="IPR051718">
    <property type="entry name" value="ARF_GTPase-activating"/>
</dbReference>
<evidence type="ECO:0000259" key="3">
    <source>
        <dbReference type="PROSITE" id="PS50030"/>
    </source>
</evidence>
<dbReference type="Pfam" id="PF00627">
    <property type="entry name" value="UBA"/>
    <property type="match status" value="1"/>
</dbReference>
<feature type="region of interest" description="Disordered" evidence="2">
    <location>
        <begin position="130"/>
        <end position="213"/>
    </location>
</feature>
<dbReference type="AlphaFoldDB" id="A0A9P4QIC9"/>
<feature type="region of interest" description="Disordered" evidence="2">
    <location>
        <begin position="592"/>
        <end position="615"/>
    </location>
</feature>
<dbReference type="SUPFAM" id="SSF57863">
    <property type="entry name" value="ArfGap/RecO-like zinc finger"/>
    <property type="match status" value="1"/>
</dbReference>
<evidence type="ECO:0000256" key="1">
    <source>
        <dbReference type="PROSITE-ProRule" id="PRU00288"/>
    </source>
</evidence>
<dbReference type="Gene3D" id="1.10.8.10">
    <property type="entry name" value="DNA helicase RuvA subunit, C-terminal domain"/>
    <property type="match status" value="1"/>
</dbReference>
<feature type="compositionally biased region" description="Basic and acidic residues" evidence="2">
    <location>
        <begin position="298"/>
        <end position="307"/>
    </location>
</feature>
<reference evidence="5" key="1">
    <citation type="journal article" date="2020" name="Stud. Mycol.">
        <title>101 Dothideomycetes genomes: a test case for predicting lifestyles and emergence of pathogens.</title>
        <authorList>
            <person name="Haridas S."/>
            <person name="Albert R."/>
            <person name="Binder M."/>
            <person name="Bloem J."/>
            <person name="Labutti K."/>
            <person name="Salamov A."/>
            <person name="Andreopoulos B."/>
            <person name="Baker S."/>
            <person name="Barry K."/>
            <person name="Bills G."/>
            <person name="Bluhm B."/>
            <person name="Cannon C."/>
            <person name="Castanera R."/>
            <person name="Culley D."/>
            <person name="Daum C."/>
            <person name="Ezra D."/>
            <person name="Gonzalez J."/>
            <person name="Henrissat B."/>
            <person name="Kuo A."/>
            <person name="Liang C."/>
            <person name="Lipzen A."/>
            <person name="Lutzoni F."/>
            <person name="Magnuson J."/>
            <person name="Mondo S."/>
            <person name="Nolan M."/>
            <person name="Ohm R."/>
            <person name="Pangilinan J."/>
            <person name="Park H.-J."/>
            <person name="Ramirez L."/>
            <person name="Alfaro M."/>
            <person name="Sun H."/>
            <person name="Tritt A."/>
            <person name="Yoshinaga Y."/>
            <person name="Zwiers L.-H."/>
            <person name="Turgeon B."/>
            <person name="Goodwin S."/>
            <person name="Spatafora J."/>
            <person name="Crous P."/>
            <person name="Grigoriev I."/>
        </authorList>
    </citation>
    <scope>NUCLEOTIDE SEQUENCE</scope>
    <source>
        <strain evidence="5">CBS 116435</strain>
    </source>
</reference>
<evidence type="ECO:0000313" key="6">
    <source>
        <dbReference type="Proteomes" id="UP000799441"/>
    </source>
</evidence>
<feature type="compositionally biased region" description="Polar residues" evidence="2">
    <location>
        <begin position="136"/>
        <end position="151"/>
    </location>
</feature>